<name>A0A7S7NX80_PALFE</name>
<dbReference type="Proteomes" id="UP000593892">
    <property type="component" value="Chromosome"/>
</dbReference>
<dbReference type="RefSeq" id="WP_194453114.1">
    <property type="nucleotide sequence ID" value="NZ_CP063849.1"/>
</dbReference>
<sequence>MLKAPVCLSYNIGGTVVKSQTVGGIAVDYSMTSASHYTMPSVVTPNGESNLASSSQFNTFLGLSSTTGPNSATAAFTYDSMTRPSTTTSALGAVTNYAYTNAVVAGPSSTLATSTATTNGKWVRTTVDGLGRPVKVERGNGSTVVSIVDTEYGPCACSAVGKVKRVSQPYVTGGTVYWTQYEYDARGRTTKVTPPLNAGYTTYLYVGNTVKVTDPAGRYKIHTVDVMGNLTKVSEKNPAGGSDLDTFYTYNMADKLTQVSMTRGSTTQLRTFGYDSAFRLQTETKPETGTTTYTYDSMGRLATKVDAKNQKVENVYDAYGRVTMVKRYPVSTGAEDVNQRTTNTYDYDGAGSSTRNIWGRLAAVSIPNAVTEHYSYTAAGLLTSKASDFGGTSYMTPTVDYSYDNEGKVTQLVYPQYGRQNTPTTYDIFPRLTLNYGYDAMGQLQKVTSGSGPGVDLVNSATYNPAGQMLSSMRATSVSVAYPTDLPTGASLGLETFQYNGRNQLTEQTGLGTDINYWYSSTANDGRLAQKHNWVTGEEENYTYDPLGRRASPHEGVYCAVPVPLRVRRNPAWALASVLLDCVPEGAARRSDFLVDGVCYPWWRAVRYVSDLSEPGVLESGCGSDANQCPDCAAALPRGDRPSPVSIRGAGCGRARERSSCCLDGHILHRWPLLIE</sequence>
<protein>
    <submittedName>
        <fullName evidence="1">RHS repeat protein</fullName>
    </submittedName>
</protein>
<organism evidence="1 2">
    <name type="scientific">Paludibaculum fermentans</name>
    <dbReference type="NCBI Taxonomy" id="1473598"/>
    <lineage>
        <taxon>Bacteria</taxon>
        <taxon>Pseudomonadati</taxon>
        <taxon>Acidobacteriota</taxon>
        <taxon>Terriglobia</taxon>
        <taxon>Bryobacterales</taxon>
        <taxon>Bryobacteraceae</taxon>
        <taxon>Paludibaculum</taxon>
    </lineage>
</organism>
<dbReference type="EMBL" id="CP063849">
    <property type="protein sequence ID" value="QOY91460.1"/>
    <property type="molecule type" value="Genomic_DNA"/>
</dbReference>
<gene>
    <name evidence="1" type="ORF">IRI77_16375</name>
</gene>
<dbReference type="KEGG" id="pfer:IRI77_16375"/>
<proteinExistence type="predicted"/>
<dbReference type="Pfam" id="PF05593">
    <property type="entry name" value="RHS_repeat"/>
    <property type="match status" value="1"/>
</dbReference>
<evidence type="ECO:0000313" key="2">
    <source>
        <dbReference type="Proteomes" id="UP000593892"/>
    </source>
</evidence>
<keyword evidence="2" id="KW-1185">Reference proteome</keyword>
<dbReference type="InterPro" id="IPR006530">
    <property type="entry name" value="YD"/>
</dbReference>
<evidence type="ECO:0000313" key="1">
    <source>
        <dbReference type="EMBL" id="QOY91460.1"/>
    </source>
</evidence>
<dbReference type="InterPro" id="IPR031325">
    <property type="entry name" value="RHS_repeat"/>
</dbReference>
<dbReference type="AlphaFoldDB" id="A0A7S7NX80"/>
<reference evidence="1 2" key="1">
    <citation type="submission" date="2020-10" db="EMBL/GenBank/DDBJ databases">
        <title>Complete genome sequence of Paludibaculum fermentans P105T, a facultatively anaerobic acidobacterium capable of dissimilatory Fe(III) reduction.</title>
        <authorList>
            <person name="Dedysh S.N."/>
            <person name="Beletsky A.V."/>
            <person name="Kulichevskaya I.S."/>
            <person name="Mardanov A.V."/>
            <person name="Ravin N.V."/>
        </authorList>
    </citation>
    <scope>NUCLEOTIDE SEQUENCE [LARGE SCALE GENOMIC DNA]</scope>
    <source>
        <strain evidence="1 2">P105</strain>
    </source>
</reference>
<dbReference type="PANTHER" id="PTHR32305:SF15">
    <property type="entry name" value="PROTEIN RHSA-RELATED"/>
    <property type="match status" value="1"/>
</dbReference>
<dbReference type="Gene3D" id="2.180.10.10">
    <property type="entry name" value="RHS repeat-associated core"/>
    <property type="match status" value="2"/>
</dbReference>
<dbReference type="PANTHER" id="PTHR32305">
    <property type="match status" value="1"/>
</dbReference>
<dbReference type="NCBIfam" id="TIGR01643">
    <property type="entry name" value="YD_repeat_2x"/>
    <property type="match status" value="1"/>
</dbReference>
<accession>A0A7S7NX80</accession>
<dbReference type="InterPro" id="IPR050708">
    <property type="entry name" value="T6SS_VgrG/RHS"/>
</dbReference>